<dbReference type="GO" id="GO:0016787">
    <property type="term" value="F:hydrolase activity"/>
    <property type="evidence" value="ECO:0007669"/>
    <property type="project" value="UniProtKB-KW"/>
</dbReference>
<dbReference type="KEGG" id="uru:DSM104443_02237"/>
<dbReference type="EC" id="2.7.11.1" evidence="1"/>
<feature type="domain" description="KaiC" evidence="9">
    <location>
        <begin position="17"/>
        <end position="262"/>
    </location>
</feature>
<dbReference type="PRINTS" id="PR01874">
    <property type="entry name" value="DNAREPAIRADA"/>
</dbReference>
<accession>A0A6M4GVX3</accession>
<protein>
    <recommendedName>
        <fullName evidence="1">non-specific serine/threonine protein kinase</fullName>
        <ecNumber evidence="1">2.7.11.1</ecNumber>
    </recommendedName>
</protein>
<dbReference type="Proteomes" id="UP000501534">
    <property type="component" value="Chromosome"/>
</dbReference>
<sequence>MMDANRINPRKSVKAPVKAPTGILGFDEITGGGLPRARTTLLVGGPGSGKTIFSLQFLVHGARHGKEPGIFVAFEEASERIESNAESFGWNMRQLRRDGKLYFLDAQPMADLVQSGTFDLSGMLAALGAQVAQMKAKRIVFDALDVVLALLPDEASKRREVYRLHEWLLAHGLTGLITAKSGGDEASSVGEQTFGFMQFMVDCAVMLCHGVVLGVSQRNLRVQKYRGTAFDENESPFLIGPTGLEVATAPTLGIEHAKVSNERISSGVARLDTMLGGGFYRGSAILVTGFPGTAKTTLSGAFAEAACLRGEQTLFVSFDSDVNEVVRDLGSVGIHLGPHVKSGVLRMASARTITGSAETYLVRIKSLAKTHKARCLVIDPVSTWSKSGSDQAAHSVAERLIGWTKANGITMLCTSLLDEIASQTEGGSSLQISTLADAWIHLSYVVQAGERNRGLSIIKSRGTAHSNQVRELILSDTGVTLTDTYTAGGEVLMGTLRWEKESAERVAHEVTEVATKLKRVRLDAEEAELEVRVKSLMVELEAKQVEKALLARTTEIQKRELSKGRTRMGELRGADVVPPK</sequence>
<evidence type="ECO:0000256" key="4">
    <source>
        <dbReference type="ARBA" id="ARBA00022737"/>
    </source>
</evidence>
<dbReference type="InterPro" id="IPR051347">
    <property type="entry name" value="Circadian_clock_KaiC-rel"/>
</dbReference>
<evidence type="ECO:0000256" key="3">
    <source>
        <dbReference type="ARBA" id="ARBA00022679"/>
    </source>
</evidence>
<dbReference type="PIRSF" id="PIRSF039117">
    <property type="entry name" value="KaiC"/>
    <property type="match status" value="1"/>
</dbReference>
<evidence type="ECO:0000256" key="2">
    <source>
        <dbReference type="ARBA" id="ARBA00022553"/>
    </source>
</evidence>
<dbReference type="Gene3D" id="3.40.50.300">
    <property type="entry name" value="P-loop containing nucleotide triphosphate hydrolases"/>
    <property type="match status" value="2"/>
</dbReference>
<keyword evidence="6" id="KW-0378">Hydrolase</keyword>
<evidence type="ECO:0000256" key="8">
    <source>
        <dbReference type="SAM" id="MobiDB-lite"/>
    </source>
</evidence>
<dbReference type="EMBL" id="CP053069">
    <property type="protein sequence ID" value="QJR11165.1"/>
    <property type="molecule type" value="Genomic_DNA"/>
</dbReference>
<evidence type="ECO:0000256" key="5">
    <source>
        <dbReference type="ARBA" id="ARBA00022777"/>
    </source>
</evidence>
<proteinExistence type="predicted"/>
<evidence type="ECO:0000256" key="6">
    <source>
        <dbReference type="ARBA" id="ARBA00022801"/>
    </source>
</evidence>
<organism evidence="10 11">
    <name type="scientific">Usitatibacter rugosus</name>
    <dbReference type="NCBI Taxonomy" id="2732067"/>
    <lineage>
        <taxon>Bacteria</taxon>
        <taxon>Pseudomonadati</taxon>
        <taxon>Pseudomonadota</taxon>
        <taxon>Betaproteobacteria</taxon>
        <taxon>Nitrosomonadales</taxon>
        <taxon>Usitatibacteraceae</taxon>
        <taxon>Usitatibacter</taxon>
    </lineage>
</organism>
<keyword evidence="4" id="KW-0677">Repeat</keyword>
<feature type="compositionally biased region" description="Basic and acidic residues" evidence="8">
    <location>
        <begin position="561"/>
        <end position="573"/>
    </location>
</feature>
<evidence type="ECO:0000256" key="1">
    <source>
        <dbReference type="ARBA" id="ARBA00012513"/>
    </source>
</evidence>
<evidence type="ECO:0000256" key="7">
    <source>
        <dbReference type="SAM" id="Coils"/>
    </source>
</evidence>
<dbReference type="PROSITE" id="PS51146">
    <property type="entry name" value="KAIC"/>
    <property type="match status" value="2"/>
</dbReference>
<feature type="coiled-coil region" evidence="7">
    <location>
        <begin position="510"/>
        <end position="546"/>
    </location>
</feature>
<dbReference type="PANTHER" id="PTHR42926">
    <property type="match status" value="1"/>
</dbReference>
<evidence type="ECO:0000313" key="10">
    <source>
        <dbReference type="EMBL" id="QJR11165.1"/>
    </source>
</evidence>
<keyword evidence="11" id="KW-1185">Reference proteome</keyword>
<dbReference type="RefSeq" id="WP_171092277.1">
    <property type="nucleotide sequence ID" value="NZ_CP053069.1"/>
</dbReference>
<gene>
    <name evidence="10" type="primary">kaiC_2</name>
    <name evidence="10" type="ORF">DSM104443_02237</name>
</gene>
<keyword evidence="2" id="KW-0597">Phosphoprotein</keyword>
<reference evidence="10 11" key="1">
    <citation type="submission" date="2020-04" db="EMBL/GenBank/DDBJ databases">
        <title>Usitatibacter rugosus gen. nov., sp. nov. and Usitatibacter palustris sp. nov., novel members of Usitatibacteraceae fam. nov. within the order Nitrosomonadales isolated from soil.</title>
        <authorList>
            <person name="Huber K.J."/>
            <person name="Neumann-Schaal M."/>
            <person name="Geppert A."/>
            <person name="Luckner M."/>
            <person name="Wanner G."/>
            <person name="Overmann J."/>
        </authorList>
    </citation>
    <scope>NUCLEOTIDE SEQUENCE [LARGE SCALE GENOMIC DNA]</scope>
    <source>
        <strain evidence="10 11">0125_3</strain>
    </source>
</reference>
<dbReference type="AlphaFoldDB" id="A0A6M4GVX3"/>
<dbReference type="GO" id="GO:0005524">
    <property type="term" value="F:ATP binding"/>
    <property type="evidence" value="ECO:0007669"/>
    <property type="project" value="InterPro"/>
</dbReference>
<dbReference type="InterPro" id="IPR014774">
    <property type="entry name" value="KaiC-like_dom"/>
</dbReference>
<feature type="region of interest" description="Disordered" evidence="8">
    <location>
        <begin position="561"/>
        <end position="580"/>
    </location>
</feature>
<keyword evidence="5 10" id="KW-0418">Kinase</keyword>
<dbReference type="InterPro" id="IPR030665">
    <property type="entry name" value="KaiC"/>
</dbReference>
<dbReference type="NCBIfam" id="NF006799">
    <property type="entry name" value="PRK09302.1"/>
    <property type="match status" value="1"/>
</dbReference>
<dbReference type="PANTHER" id="PTHR42926:SF1">
    <property type="entry name" value="CIRCADIAN CLOCK OSCILLATOR PROTEIN KAIC 1"/>
    <property type="match status" value="1"/>
</dbReference>
<evidence type="ECO:0000313" key="11">
    <source>
        <dbReference type="Proteomes" id="UP000501534"/>
    </source>
</evidence>
<dbReference type="SUPFAM" id="SSF52540">
    <property type="entry name" value="P-loop containing nucleoside triphosphate hydrolases"/>
    <property type="match status" value="2"/>
</dbReference>
<dbReference type="InterPro" id="IPR010624">
    <property type="entry name" value="KaiC_dom"/>
</dbReference>
<keyword evidence="3 10" id="KW-0808">Transferase</keyword>
<name>A0A6M4GVX3_9PROT</name>
<keyword evidence="7" id="KW-0175">Coiled coil</keyword>
<evidence type="ECO:0000259" key="9">
    <source>
        <dbReference type="PROSITE" id="PS51146"/>
    </source>
</evidence>
<feature type="domain" description="KaiC" evidence="9">
    <location>
        <begin position="263"/>
        <end position="495"/>
    </location>
</feature>
<dbReference type="Pfam" id="PF06745">
    <property type="entry name" value="ATPase"/>
    <property type="match status" value="2"/>
</dbReference>
<dbReference type="GO" id="GO:0004674">
    <property type="term" value="F:protein serine/threonine kinase activity"/>
    <property type="evidence" value="ECO:0007669"/>
    <property type="project" value="UniProtKB-EC"/>
</dbReference>
<dbReference type="InterPro" id="IPR027417">
    <property type="entry name" value="P-loop_NTPase"/>
</dbReference>